<keyword evidence="5 11" id="KW-0285">Flavoprotein</keyword>
<dbReference type="EC" id="1.3.5.2" evidence="11"/>
<sequence>MYKLLRPFLFALDSETIHNAAIKAGEMVTRVGLADILGKLYAYEDARLRTRAFGIDFSNPVGLAAGFDKDARLINMLPALGFGFIEIGTVTARPQAGNPRPRLFRITKDGAILNRMGFNGEGAKAMRKRLSALKKKIPVGVNIGKNKDVPNEHAIENYSESFSAIVSCADYITVNVSSPNTPGLRALQDKEPLLALLAHLKNLNGKLGAPKPILLKIAPDLTNDALDDIVEIVERTKLDGIIATNTTVSREGLRTDLRAVAALGAGGVSGKPLHKHSVAIVKYLYRRTEGKVPIVGVGGIFTAEDAYEMICAGASLVQIYTGMIYEGPGLVKRIKRGLVELLKRDGFSNIAQAIGSKSNYCPSLSRADGSDKPLDSVPTESVGTSLGG</sequence>
<evidence type="ECO:0000313" key="15">
    <source>
        <dbReference type="Proteomes" id="UP000178348"/>
    </source>
</evidence>
<evidence type="ECO:0000256" key="8">
    <source>
        <dbReference type="ARBA" id="ARBA00023002"/>
    </source>
</evidence>
<accession>A0A1G2CMR3</accession>
<dbReference type="GO" id="GO:0005886">
    <property type="term" value="C:plasma membrane"/>
    <property type="evidence" value="ECO:0007669"/>
    <property type="project" value="UniProtKB-SubCell"/>
</dbReference>
<dbReference type="PROSITE" id="PS00911">
    <property type="entry name" value="DHODEHASE_1"/>
    <property type="match status" value="1"/>
</dbReference>
<evidence type="ECO:0000256" key="1">
    <source>
        <dbReference type="ARBA" id="ARBA00003125"/>
    </source>
</evidence>
<comment type="subunit">
    <text evidence="11">Monomer.</text>
</comment>
<evidence type="ECO:0000256" key="2">
    <source>
        <dbReference type="ARBA" id="ARBA00004370"/>
    </source>
</evidence>
<feature type="binding site" evidence="11">
    <location>
        <position position="175"/>
    </location>
    <ligand>
        <name>FMN</name>
        <dbReference type="ChEBI" id="CHEBI:58210"/>
    </ligand>
</feature>
<feature type="region of interest" description="Disordered" evidence="12">
    <location>
        <begin position="365"/>
        <end position="388"/>
    </location>
</feature>
<feature type="domain" description="Dihydroorotate dehydrogenase catalytic" evidence="13">
    <location>
        <begin position="48"/>
        <end position="342"/>
    </location>
</feature>
<keyword evidence="6 11" id="KW-0288">FMN</keyword>
<dbReference type="NCBIfam" id="NF003652">
    <property type="entry name" value="PRK05286.2-5"/>
    <property type="match status" value="1"/>
</dbReference>
<comment type="caution">
    <text evidence="14">The sequence shown here is derived from an EMBL/GenBank/DDBJ whole genome shotgun (WGS) entry which is preliminary data.</text>
</comment>
<evidence type="ECO:0000256" key="4">
    <source>
        <dbReference type="ARBA" id="ARBA00005359"/>
    </source>
</evidence>
<feature type="binding site" evidence="11">
    <location>
        <position position="89"/>
    </location>
    <ligand>
        <name>FMN</name>
        <dbReference type="ChEBI" id="CHEBI:58210"/>
    </ligand>
</feature>
<evidence type="ECO:0000259" key="13">
    <source>
        <dbReference type="Pfam" id="PF01180"/>
    </source>
</evidence>
<evidence type="ECO:0000256" key="3">
    <source>
        <dbReference type="ARBA" id="ARBA00005161"/>
    </source>
</evidence>
<dbReference type="InterPro" id="IPR001295">
    <property type="entry name" value="Dihydroorotate_DH_CS"/>
</dbReference>
<dbReference type="UniPathway" id="UPA00070">
    <property type="reaction ID" value="UER00946"/>
</dbReference>
<keyword evidence="11" id="KW-1003">Cell membrane</keyword>
<dbReference type="SUPFAM" id="SSF51395">
    <property type="entry name" value="FMN-linked oxidoreductases"/>
    <property type="match status" value="1"/>
</dbReference>
<dbReference type="InterPro" id="IPR005720">
    <property type="entry name" value="Dihydroorotate_DH_cat"/>
</dbReference>
<dbReference type="Pfam" id="PF01180">
    <property type="entry name" value="DHO_dh"/>
    <property type="match status" value="1"/>
</dbReference>
<feature type="binding site" evidence="11">
    <location>
        <position position="175"/>
    </location>
    <ligand>
        <name>substrate</name>
    </ligand>
</feature>
<dbReference type="HAMAP" id="MF_00225">
    <property type="entry name" value="DHO_dh_type2"/>
    <property type="match status" value="1"/>
</dbReference>
<comment type="cofactor">
    <cofactor evidence="11">
        <name>FMN</name>
        <dbReference type="ChEBI" id="CHEBI:58210"/>
    </cofactor>
    <text evidence="11">Binds 1 FMN per subunit.</text>
</comment>
<feature type="binding site" evidence="11">
    <location>
        <position position="299"/>
    </location>
    <ligand>
        <name>FMN</name>
        <dbReference type="ChEBI" id="CHEBI:58210"/>
    </ligand>
</feature>
<feature type="binding site" evidence="11">
    <location>
        <position position="270"/>
    </location>
    <ligand>
        <name>FMN</name>
        <dbReference type="ChEBI" id="CHEBI:58210"/>
    </ligand>
</feature>
<dbReference type="NCBIfam" id="NF003645">
    <property type="entry name" value="PRK05286.1-2"/>
    <property type="match status" value="1"/>
</dbReference>
<dbReference type="GO" id="GO:0006207">
    <property type="term" value="P:'de novo' pyrimidine nucleobase biosynthetic process"/>
    <property type="evidence" value="ECO:0007669"/>
    <property type="project" value="UniProtKB-UniRule"/>
</dbReference>
<feature type="binding site" evidence="11">
    <location>
        <position position="69"/>
    </location>
    <ligand>
        <name>substrate</name>
    </ligand>
</feature>
<feature type="binding site" evidence="11">
    <location>
        <position position="244"/>
    </location>
    <ligand>
        <name>FMN</name>
        <dbReference type="ChEBI" id="CHEBI:58210"/>
    </ligand>
</feature>
<feature type="compositionally biased region" description="Polar residues" evidence="12">
    <location>
        <begin position="378"/>
        <end position="388"/>
    </location>
</feature>
<dbReference type="CDD" id="cd04738">
    <property type="entry name" value="DHOD_2_like"/>
    <property type="match status" value="1"/>
</dbReference>
<dbReference type="GO" id="GO:0106430">
    <property type="term" value="F:dihydroorotate dehydrogenase (quinone) activity"/>
    <property type="evidence" value="ECO:0007669"/>
    <property type="project" value="UniProtKB-EC"/>
</dbReference>
<evidence type="ECO:0000256" key="7">
    <source>
        <dbReference type="ARBA" id="ARBA00022975"/>
    </source>
</evidence>
<feature type="binding site" evidence="11">
    <location>
        <begin position="245"/>
        <end position="246"/>
    </location>
    <ligand>
        <name>substrate</name>
    </ligand>
</feature>
<keyword evidence="7 11" id="KW-0665">Pyrimidine biosynthesis</keyword>
<evidence type="ECO:0000256" key="12">
    <source>
        <dbReference type="SAM" id="MobiDB-lite"/>
    </source>
</evidence>
<feature type="binding site" evidence="11">
    <location>
        <position position="216"/>
    </location>
    <ligand>
        <name>FMN</name>
        <dbReference type="ChEBI" id="CHEBI:58210"/>
    </ligand>
</feature>
<feature type="binding site" evidence="11">
    <location>
        <position position="142"/>
    </location>
    <ligand>
        <name>FMN</name>
        <dbReference type="ChEBI" id="CHEBI:58210"/>
    </ligand>
</feature>
<keyword evidence="8 11" id="KW-0560">Oxidoreductase</keyword>
<comment type="similarity">
    <text evidence="4 11">Belongs to the dihydroorotate dehydrogenase family. Type 2 subfamily.</text>
</comment>
<feature type="binding site" evidence="11">
    <location>
        <begin position="114"/>
        <end position="118"/>
    </location>
    <ligand>
        <name>substrate</name>
    </ligand>
</feature>
<comment type="pathway">
    <text evidence="3 11">Pyrimidine metabolism; UMP biosynthesis via de novo pathway; orotate from (S)-dihydroorotate (quinone route): step 1/1.</text>
</comment>
<organism evidence="14 15">
    <name type="scientific">Candidatus Liptonbacteria bacterium RIFCSPLOWO2_01_FULL_53_13</name>
    <dbReference type="NCBI Taxonomy" id="1798651"/>
    <lineage>
        <taxon>Bacteria</taxon>
        <taxon>Candidatus Liptoniibacteriota</taxon>
    </lineage>
</organism>
<comment type="catalytic activity">
    <reaction evidence="10 11">
        <text>(S)-dihydroorotate + a quinone = orotate + a quinol</text>
        <dbReference type="Rhea" id="RHEA:30187"/>
        <dbReference type="ChEBI" id="CHEBI:24646"/>
        <dbReference type="ChEBI" id="CHEBI:30839"/>
        <dbReference type="ChEBI" id="CHEBI:30864"/>
        <dbReference type="ChEBI" id="CHEBI:132124"/>
        <dbReference type="EC" id="1.3.5.2"/>
    </reaction>
</comment>
<dbReference type="Proteomes" id="UP000178348">
    <property type="component" value="Unassembled WGS sequence"/>
</dbReference>
<reference evidence="14 15" key="1">
    <citation type="journal article" date="2016" name="Nat. Commun.">
        <title>Thousands of microbial genomes shed light on interconnected biogeochemical processes in an aquifer system.</title>
        <authorList>
            <person name="Anantharaman K."/>
            <person name="Brown C.T."/>
            <person name="Hug L.A."/>
            <person name="Sharon I."/>
            <person name="Castelle C.J."/>
            <person name="Probst A.J."/>
            <person name="Thomas B.C."/>
            <person name="Singh A."/>
            <person name="Wilkins M.J."/>
            <person name="Karaoz U."/>
            <person name="Brodie E.L."/>
            <person name="Williams K.H."/>
            <person name="Hubbard S.S."/>
            <person name="Banfield J.F."/>
        </authorList>
    </citation>
    <scope>NUCLEOTIDE SEQUENCE [LARGE SCALE GENOMIC DNA]</scope>
</reference>
<dbReference type="GO" id="GO:0044205">
    <property type="term" value="P:'de novo' UMP biosynthetic process"/>
    <property type="evidence" value="ECO:0007669"/>
    <property type="project" value="UniProtKB-UniRule"/>
</dbReference>
<evidence type="ECO:0000256" key="10">
    <source>
        <dbReference type="ARBA" id="ARBA00048639"/>
    </source>
</evidence>
<dbReference type="PANTHER" id="PTHR48109:SF4">
    <property type="entry name" value="DIHYDROOROTATE DEHYDROGENASE (QUINONE), MITOCHONDRIAL"/>
    <property type="match status" value="1"/>
</dbReference>
<feature type="binding site" evidence="11">
    <location>
        <position position="180"/>
    </location>
    <ligand>
        <name>substrate</name>
    </ligand>
</feature>
<proteinExistence type="inferred from homology"/>
<evidence type="ECO:0000256" key="6">
    <source>
        <dbReference type="ARBA" id="ARBA00022643"/>
    </source>
</evidence>
<feature type="binding site" evidence="11">
    <location>
        <begin position="320"/>
        <end position="321"/>
    </location>
    <ligand>
        <name>FMN</name>
        <dbReference type="ChEBI" id="CHEBI:58210"/>
    </ligand>
</feature>
<dbReference type="NCBIfam" id="TIGR01036">
    <property type="entry name" value="pyrD_sub2"/>
    <property type="match status" value="1"/>
</dbReference>
<feature type="binding site" evidence="11">
    <location>
        <begin position="65"/>
        <end position="69"/>
    </location>
    <ligand>
        <name>FMN</name>
        <dbReference type="ChEBI" id="CHEBI:58210"/>
    </ligand>
</feature>
<comment type="function">
    <text evidence="1 11">Catalyzes the conversion of dihydroorotate to orotate with quinone as electron acceptor.</text>
</comment>
<dbReference type="GO" id="GO:0005737">
    <property type="term" value="C:cytoplasm"/>
    <property type="evidence" value="ECO:0007669"/>
    <property type="project" value="InterPro"/>
</dbReference>
<dbReference type="Gene3D" id="3.20.20.70">
    <property type="entry name" value="Aldolase class I"/>
    <property type="match status" value="1"/>
</dbReference>
<dbReference type="PROSITE" id="PS00912">
    <property type="entry name" value="DHODEHASE_2"/>
    <property type="match status" value="1"/>
</dbReference>
<comment type="subcellular location">
    <subcellularLocation>
        <location evidence="11">Cell membrane</location>
        <topology evidence="11">Peripheral membrane protein</topology>
    </subcellularLocation>
    <subcellularLocation>
        <location evidence="2">Membrane</location>
    </subcellularLocation>
</comment>
<evidence type="ECO:0000256" key="5">
    <source>
        <dbReference type="ARBA" id="ARBA00022630"/>
    </source>
</evidence>
<evidence type="ECO:0000313" key="14">
    <source>
        <dbReference type="EMBL" id="OGZ01931.1"/>
    </source>
</evidence>
<dbReference type="InterPro" id="IPR005719">
    <property type="entry name" value="Dihydroorotate_DH_2"/>
</dbReference>
<dbReference type="PANTHER" id="PTHR48109">
    <property type="entry name" value="DIHYDROOROTATE DEHYDROGENASE (QUINONE), MITOCHONDRIAL-RELATED"/>
    <property type="match status" value="1"/>
</dbReference>
<dbReference type="AlphaFoldDB" id="A0A1G2CMR3"/>
<name>A0A1G2CMR3_9BACT</name>
<keyword evidence="9 11" id="KW-0472">Membrane</keyword>
<protein>
    <recommendedName>
        <fullName evidence="11">Dihydroorotate dehydrogenase (quinone)</fullName>
        <ecNumber evidence="11">1.3.5.2</ecNumber>
    </recommendedName>
    <alternativeName>
        <fullName evidence="11">DHOdehase</fullName>
        <shortName evidence="11">DHOD</shortName>
        <shortName evidence="11">DHODase</shortName>
    </alternativeName>
    <alternativeName>
        <fullName evidence="11">Dihydroorotate oxidase</fullName>
    </alternativeName>
</protein>
<dbReference type="EMBL" id="MHLB01000027">
    <property type="protein sequence ID" value="OGZ01931.1"/>
    <property type="molecule type" value="Genomic_DNA"/>
</dbReference>
<evidence type="ECO:0000256" key="9">
    <source>
        <dbReference type="ARBA" id="ARBA00023136"/>
    </source>
</evidence>
<feature type="active site" description="Nucleophile" evidence="11">
    <location>
        <position position="178"/>
    </location>
</feature>
<dbReference type="InterPro" id="IPR013785">
    <property type="entry name" value="Aldolase_TIM"/>
</dbReference>
<dbReference type="InterPro" id="IPR050074">
    <property type="entry name" value="DHO_dehydrogenase"/>
</dbReference>
<gene>
    <name evidence="11" type="primary">pyrD</name>
    <name evidence="14" type="ORF">A2946_04155</name>
</gene>
<evidence type="ECO:0000256" key="11">
    <source>
        <dbReference type="HAMAP-Rule" id="MF_00225"/>
    </source>
</evidence>